<evidence type="ECO:0000256" key="1">
    <source>
        <dbReference type="ARBA" id="ARBA00005254"/>
    </source>
</evidence>
<dbReference type="RefSeq" id="WP_142648880.1">
    <property type="nucleotide sequence ID" value="NZ_CP108085.1"/>
</dbReference>
<dbReference type="EMBL" id="CP108085">
    <property type="protein sequence ID" value="WUP77864.1"/>
    <property type="molecule type" value="Genomic_DNA"/>
</dbReference>
<dbReference type="Gene3D" id="6.10.30.40">
    <property type="match status" value="1"/>
</dbReference>
<dbReference type="PANTHER" id="PTHR42964:SF1">
    <property type="entry name" value="POLYKETIDE BIOSYNTHESIS ENOYL-COA HYDRATASE PKSH-RELATED"/>
    <property type="match status" value="1"/>
</dbReference>
<protein>
    <submittedName>
        <fullName evidence="3">Enoyl-CoA hydratase-related protein</fullName>
    </submittedName>
</protein>
<dbReference type="PANTHER" id="PTHR42964">
    <property type="entry name" value="ENOYL-COA HYDRATASE"/>
    <property type="match status" value="1"/>
</dbReference>
<gene>
    <name evidence="3" type="ORF">OG913_12930</name>
</gene>
<evidence type="ECO:0000256" key="2">
    <source>
        <dbReference type="SAM" id="MobiDB-lite"/>
    </source>
</evidence>
<dbReference type="SUPFAM" id="SSF52096">
    <property type="entry name" value="ClpP/crotonase"/>
    <property type="match status" value="1"/>
</dbReference>
<keyword evidence="4" id="KW-1185">Reference proteome</keyword>
<dbReference type="CDD" id="cd06558">
    <property type="entry name" value="crotonase-like"/>
    <property type="match status" value="1"/>
</dbReference>
<feature type="region of interest" description="Disordered" evidence="2">
    <location>
        <begin position="251"/>
        <end position="270"/>
    </location>
</feature>
<comment type="similarity">
    <text evidence="1">Belongs to the enoyl-CoA hydratase/isomerase family.</text>
</comment>
<dbReference type="Proteomes" id="UP001432011">
    <property type="component" value="Chromosome"/>
</dbReference>
<sequence>MDYRGIRVEASPDTMRVTLDRPDRRNGLDARTIAEIRHALDEAERRPDCRIVVLAGRPGVFCTGMDLAEAVDAPEGDGGVADFHALLRRISTTPRVVVAEVDGQAAGGGVGLAAACDLVLATPRSTFSLPEALWGLLPCAVLPFLVRRTGFQPAYAMTLTTRPVPAAEAHRDRLVDEVCDDPAAALGRLEFRVTKVATEAIGEAKRYFGLLWPVTEEAGRVAAAEFARLMAAPAVRDRIAAFTLHQRMPWETGAGGGTRPLADADGRRGT</sequence>
<organism evidence="3 4">
    <name type="scientific">Microbispora hainanensis</name>
    <dbReference type="NCBI Taxonomy" id="568844"/>
    <lineage>
        <taxon>Bacteria</taxon>
        <taxon>Bacillati</taxon>
        <taxon>Actinomycetota</taxon>
        <taxon>Actinomycetes</taxon>
        <taxon>Streptosporangiales</taxon>
        <taxon>Streptosporangiaceae</taxon>
        <taxon>Microbispora</taxon>
    </lineage>
</organism>
<dbReference type="InterPro" id="IPR029045">
    <property type="entry name" value="ClpP/crotonase-like_dom_sf"/>
</dbReference>
<dbReference type="Pfam" id="PF00378">
    <property type="entry name" value="ECH_1"/>
    <property type="match status" value="1"/>
</dbReference>
<proteinExistence type="inferred from homology"/>
<accession>A0ABZ1SXX2</accession>
<reference evidence="3" key="1">
    <citation type="submission" date="2022-10" db="EMBL/GenBank/DDBJ databases">
        <title>The complete genomes of actinobacterial strains from the NBC collection.</title>
        <authorList>
            <person name="Joergensen T.S."/>
            <person name="Alvarez Arevalo M."/>
            <person name="Sterndorff E.B."/>
            <person name="Faurdal D."/>
            <person name="Vuksanovic O."/>
            <person name="Mourched A.-S."/>
            <person name="Charusanti P."/>
            <person name="Shaw S."/>
            <person name="Blin K."/>
            <person name="Weber T."/>
        </authorList>
    </citation>
    <scope>NUCLEOTIDE SEQUENCE</scope>
    <source>
        <strain evidence="3">NBC_00254</strain>
    </source>
</reference>
<name>A0ABZ1SXX2_9ACTN</name>
<dbReference type="Gene3D" id="3.90.226.10">
    <property type="entry name" value="2-enoyl-CoA Hydratase, Chain A, domain 1"/>
    <property type="match status" value="1"/>
</dbReference>
<evidence type="ECO:0000313" key="3">
    <source>
        <dbReference type="EMBL" id="WUP77864.1"/>
    </source>
</evidence>
<dbReference type="InterPro" id="IPR051683">
    <property type="entry name" value="Enoyl-CoA_Hydratase/Isomerase"/>
</dbReference>
<dbReference type="InterPro" id="IPR001753">
    <property type="entry name" value="Enoyl-CoA_hydra/iso"/>
</dbReference>
<evidence type="ECO:0000313" key="4">
    <source>
        <dbReference type="Proteomes" id="UP001432011"/>
    </source>
</evidence>